<dbReference type="InterPro" id="IPR044651">
    <property type="entry name" value="OTSB-like"/>
</dbReference>
<comment type="caution">
    <text evidence="7">The sequence shown here is derived from an EMBL/GenBank/DDBJ whole genome shotgun (WGS) entry which is preliminary data.</text>
</comment>
<dbReference type="AlphaFoldDB" id="A0A4R6V7F4"/>
<evidence type="ECO:0000256" key="4">
    <source>
        <dbReference type="ARBA" id="ARBA00022801"/>
    </source>
</evidence>
<dbReference type="GO" id="GO:0046872">
    <property type="term" value="F:metal ion binding"/>
    <property type="evidence" value="ECO:0007669"/>
    <property type="project" value="UniProtKB-KW"/>
</dbReference>
<dbReference type="NCBIfam" id="TIGR01484">
    <property type="entry name" value="HAD-SF-IIB"/>
    <property type="match status" value="1"/>
</dbReference>
<evidence type="ECO:0000256" key="6">
    <source>
        <dbReference type="RuleBase" id="RU361117"/>
    </source>
</evidence>
<evidence type="ECO:0000256" key="2">
    <source>
        <dbReference type="ARBA" id="ARBA00005199"/>
    </source>
</evidence>
<dbReference type="InterPro" id="IPR023214">
    <property type="entry name" value="HAD_sf"/>
</dbReference>
<dbReference type="InterPro" id="IPR003337">
    <property type="entry name" value="Trehalose_PPase"/>
</dbReference>
<dbReference type="SUPFAM" id="SSF56784">
    <property type="entry name" value="HAD-like"/>
    <property type="match status" value="1"/>
</dbReference>
<proteinExistence type="inferred from homology"/>
<dbReference type="Gene3D" id="3.30.70.1020">
    <property type="entry name" value="Trehalose-6-phosphate phosphatase related protein, domain 2"/>
    <property type="match status" value="1"/>
</dbReference>
<dbReference type="EMBL" id="SNYN01000001">
    <property type="protein sequence ID" value="TDQ55162.1"/>
    <property type="molecule type" value="Genomic_DNA"/>
</dbReference>
<comment type="function">
    <text evidence="5 6">Removes the phosphate from trehalose 6-phosphate to produce free trehalose.</text>
</comment>
<dbReference type="GO" id="GO:0004805">
    <property type="term" value="F:trehalose-phosphatase activity"/>
    <property type="evidence" value="ECO:0007669"/>
    <property type="project" value="UniProtKB-EC"/>
</dbReference>
<keyword evidence="6" id="KW-0479">Metal-binding</keyword>
<dbReference type="UniPathway" id="UPA00299"/>
<protein>
    <recommendedName>
        <fullName evidence="6">Trehalose 6-phosphate phosphatase</fullName>
        <ecNumber evidence="6">3.1.3.12</ecNumber>
    </recommendedName>
</protein>
<keyword evidence="8" id="KW-1185">Reference proteome</keyword>
<dbReference type="GO" id="GO:0005992">
    <property type="term" value="P:trehalose biosynthetic process"/>
    <property type="evidence" value="ECO:0007669"/>
    <property type="project" value="UniProtKB-UniPathway"/>
</dbReference>
<comment type="pathway">
    <text evidence="2 6">Glycan biosynthesis; trehalose biosynthesis.</text>
</comment>
<evidence type="ECO:0000256" key="5">
    <source>
        <dbReference type="ARBA" id="ARBA00024179"/>
    </source>
</evidence>
<keyword evidence="4 6" id="KW-0378">Hydrolase</keyword>
<dbReference type="PANTHER" id="PTHR43768">
    <property type="entry name" value="TREHALOSE 6-PHOSPHATE PHOSPHATASE"/>
    <property type="match status" value="1"/>
</dbReference>
<gene>
    <name evidence="7" type="ORF">EV190_101486</name>
</gene>
<organism evidence="7 8">
    <name type="scientific">Actinorugispora endophytica</name>
    <dbReference type="NCBI Taxonomy" id="1605990"/>
    <lineage>
        <taxon>Bacteria</taxon>
        <taxon>Bacillati</taxon>
        <taxon>Actinomycetota</taxon>
        <taxon>Actinomycetes</taxon>
        <taxon>Streptosporangiales</taxon>
        <taxon>Nocardiopsidaceae</taxon>
        <taxon>Actinorugispora</taxon>
    </lineage>
</organism>
<comment type="cofactor">
    <cofactor evidence="6">
        <name>Mg(2+)</name>
        <dbReference type="ChEBI" id="CHEBI:18420"/>
    </cofactor>
</comment>
<dbReference type="OrthoDB" id="9816160at2"/>
<dbReference type="Pfam" id="PF02358">
    <property type="entry name" value="Trehalose_PPase"/>
    <property type="match status" value="1"/>
</dbReference>
<dbReference type="EC" id="3.1.3.12" evidence="6"/>
<name>A0A4R6V7F4_9ACTN</name>
<evidence type="ECO:0000313" key="7">
    <source>
        <dbReference type="EMBL" id="TDQ55162.1"/>
    </source>
</evidence>
<reference evidence="7 8" key="1">
    <citation type="submission" date="2019-03" db="EMBL/GenBank/DDBJ databases">
        <title>Genomic Encyclopedia of Type Strains, Phase IV (KMG-IV): sequencing the most valuable type-strain genomes for metagenomic binning, comparative biology and taxonomic classification.</title>
        <authorList>
            <person name="Goeker M."/>
        </authorList>
    </citation>
    <scope>NUCLEOTIDE SEQUENCE [LARGE SCALE GENOMIC DNA]</scope>
    <source>
        <strain evidence="7 8">DSM 46770</strain>
    </source>
</reference>
<dbReference type="Proteomes" id="UP000295281">
    <property type="component" value="Unassembled WGS sequence"/>
</dbReference>
<dbReference type="RefSeq" id="WP_133739724.1">
    <property type="nucleotide sequence ID" value="NZ_SNYN01000001.1"/>
</dbReference>
<keyword evidence="6" id="KW-0460">Magnesium</keyword>
<dbReference type="PANTHER" id="PTHR43768:SF3">
    <property type="entry name" value="TREHALOSE 6-PHOSPHATE PHOSPHATASE"/>
    <property type="match status" value="1"/>
</dbReference>
<accession>A0A4R6V7F4</accession>
<sequence length="272" mass="28046">MTPYRPTTADGRAALDRIQSEPGRALLAFDFDGTLAPIVPDPRDSRAHPGVVPALRALADRVRAVAVVTGRPAAVAVEYGGLDAVPGLTVLGQYGRERWEDGRLAVPDPPPGVARVRAALPGVLKRLGAPDGTWIEDKNHALAVHTRRTADPDGALDLLGAPLADLAERAGLAVEPGRMVIELRPPGMDKGVALTGLAGALGAETVLFAGDDLGDLAAFDAVERLRADGVPGLKLCSGSAEVVELAARADLVVDGPAGVVAFLEDLARTLGV</sequence>
<dbReference type="Gene3D" id="3.40.50.1000">
    <property type="entry name" value="HAD superfamily/HAD-like"/>
    <property type="match status" value="1"/>
</dbReference>
<dbReference type="InterPro" id="IPR006379">
    <property type="entry name" value="HAD-SF_hydro_IIB"/>
</dbReference>
<comment type="catalytic activity">
    <reaction evidence="1 6">
        <text>alpha,alpha-trehalose 6-phosphate + H2O = alpha,alpha-trehalose + phosphate</text>
        <dbReference type="Rhea" id="RHEA:23420"/>
        <dbReference type="ChEBI" id="CHEBI:15377"/>
        <dbReference type="ChEBI" id="CHEBI:16551"/>
        <dbReference type="ChEBI" id="CHEBI:43474"/>
        <dbReference type="ChEBI" id="CHEBI:58429"/>
        <dbReference type="EC" id="3.1.3.12"/>
    </reaction>
</comment>
<evidence type="ECO:0000313" key="8">
    <source>
        <dbReference type="Proteomes" id="UP000295281"/>
    </source>
</evidence>
<comment type="similarity">
    <text evidence="3 6">Belongs to the trehalose phosphatase family.</text>
</comment>
<dbReference type="InterPro" id="IPR036412">
    <property type="entry name" value="HAD-like_sf"/>
</dbReference>
<dbReference type="NCBIfam" id="TIGR00685">
    <property type="entry name" value="T6PP"/>
    <property type="match status" value="1"/>
</dbReference>
<evidence type="ECO:0000256" key="1">
    <source>
        <dbReference type="ARBA" id="ARBA00000500"/>
    </source>
</evidence>
<evidence type="ECO:0000256" key="3">
    <source>
        <dbReference type="ARBA" id="ARBA00008770"/>
    </source>
</evidence>